<dbReference type="RefSeq" id="WP_394833724.1">
    <property type="nucleotide sequence ID" value="NZ_CP089929.1"/>
</dbReference>
<evidence type="ECO:0000256" key="1">
    <source>
        <dbReference type="ARBA" id="ARBA00009370"/>
    </source>
</evidence>
<keyword evidence="3 5" id="KW-0378">Hydrolase</keyword>
<proteinExistence type="inferred from homology"/>
<feature type="domain" description="Peptidase S26" evidence="4">
    <location>
        <begin position="108"/>
        <end position="292"/>
    </location>
</feature>
<dbReference type="GO" id="GO:0009003">
    <property type="term" value="F:signal peptidase activity"/>
    <property type="evidence" value="ECO:0007669"/>
    <property type="project" value="UniProtKB-EC"/>
</dbReference>
<organism evidence="5 6">
    <name type="scientific">Pendulispora rubella</name>
    <dbReference type="NCBI Taxonomy" id="2741070"/>
    <lineage>
        <taxon>Bacteria</taxon>
        <taxon>Pseudomonadati</taxon>
        <taxon>Myxococcota</taxon>
        <taxon>Myxococcia</taxon>
        <taxon>Myxococcales</taxon>
        <taxon>Sorangiineae</taxon>
        <taxon>Pendulisporaceae</taxon>
        <taxon>Pendulispora</taxon>
    </lineage>
</organism>
<feature type="transmembrane region" description="Helical" evidence="3">
    <location>
        <begin position="36"/>
        <end position="54"/>
    </location>
</feature>
<dbReference type="PRINTS" id="PR00727">
    <property type="entry name" value="LEADERPTASE"/>
</dbReference>
<keyword evidence="3" id="KW-0812">Transmembrane</keyword>
<gene>
    <name evidence="5" type="primary">lepB</name>
    <name evidence="5" type="ORF">LVJ94_45185</name>
</gene>
<dbReference type="CDD" id="cd06530">
    <property type="entry name" value="S26_SPase_I"/>
    <property type="match status" value="1"/>
</dbReference>
<protein>
    <recommendedName>
        <fullName evidence="2 3">Signal peptidase I</fullName>
        <ecNumber evidence="3">3.4.21.89</ecNumber>
    </recommendedName>
</protein>
<comment type="similarity">
    <text evidence="1 3">Belongs to the peptidase S26 family.</text>
</comment>
<dbReference type="EC" id="3.4.21.89" evidence="3"/>
<accession>A0ABZ2L194</accession>
<dbReference type="Proteomes" id="UP001374803">
    <property type="component" value="Chromosome"/>
</dbReference>
<evidence type="ECO:0000313" key="6">
    <source>
        <dbReference type="Proteomes" id="UP001374803"/>
    </source>
</evidence>
<keyword evidence="6" id="KW-1185">Reference proteome</keyword>
<reference evidence="5" key="1">
    <citation type="submission" date="2021-12" db="EMBL/GenBank/DDBJ databases">
        <title>Discovery of the Pendulisporaceae a myxobacterial family with distinct sporulation behavior and unique specialized metabolism.</title>
        <authorList>
            <person name="Garcia R."/>
            <person name="Popoff A."/>
            <person name="Bader C.D."/>
            <person name="Loehr J."/>
            <person name="Walesch S."/>
            <person name="Walt C."/>
            <person name="Boldt J."/>
            <person name="Bunk B."/>
            <person name="Haeckl F.J.F.P.J."/>
            <person name="Gunesch A.P."/>
            <person name="Birkelbach J."/>
            <person name="Nuebel U."/>
            <person name="Pietschmann T."/>
            <person name="Bach T."/>
            <person name="Mueller R."/>
        </authorList>
    </citation>
    <scope>NUCLEOTIDE SEQUENCE</scope>
    <source>
        <strain evidence="5">MSr11367</strain>
    </source>
</reference>
<sequence length="348" mass="38156">MGRNREPRSRVLAFVLSFIFLGAGHAYLGQTRRALGLFGVGFACLVIAGGLLALSGAVTLAGVLLAIMTLSLYRLVLAVDTLLIPEERFVYHSRGRVFLYGVGLAATGLTLSLLTRAFVLEAFKIPSGAMTPTLLVGDHLFVNKLQYHLREPVRGELAVFAFPEKPEQDFAKRVIGRGGDKIEAKLGHPWINGWEVPHCPLGTANVLEWAAGEPPRTYDFEVEFLEGTSYLTAYDTMGGGLLDHQGPFAVSPGESFVMGDNRHNSHDSRLWFGGQGGGVPRDLMRAPAVLIWFSTNDLGMDWSRIGRFLDGRSLSLPPQLHALQPQFEKCMKEAPPFERTVPPSRVDL</sequence>
<evidence type="ECO:0000259" key="4">
    <source>
        <dbReference type="Pfam" id="PF10502"/>
    </source>
</evidence>
<evidence type="ECO:0000313" key="5">
    <source>
        <dbReference type="EMBL" id="WXB04090.1"/>
    </source>
</evidence>
<dbReference type="InterPro" id="IPR000223">
    <property type="entry name" value="Pept_S26A_signal_pept_1"/>
</dbReference>
<keyword evidence="3" id="KW-0472">Membrane</keyword>
<comment type="catalytic activity">
    <reaction evidence="3">
        <text>Cleavage of hydrophobic, N-terminal signal or leader sequences from secreted and periplasmic proteins.</text>
        <dbReference type="EC" id="3.4.21.89"/>
    </reaction>
</comment>
<dbReference type="InterPro" id="IPR019533">
    <property type="entry name" value="Peptidase_S26"/>
</dbReference>
<feature type="transmembrane region" description="Helical" evidence="3">
    <location>
        <begin position="97"/>
        <end position="119"/>
    </location>
</feature>
<dbReference type="PANTHER" id="PTHR43390">
    <property type="entry name" value="SIGNAL PEPTIDASE I"/>
    <property type="match status" value="1"/>
</dbReference>
<evidence type="ECO:0000256" key="3">
    <source>
        <dbReference type="RuleBase" id="RU362042"/>
    </source>
</evidence>
<feature type="transmembrane region" description="Helical" evidence="3">
    <location>
        <begin position="61"/>
        <end position="85"/>
    </location>
</feature>
<dbReference type="SUPFAM" id="SSF51306">
    <property type="entry name" value="LexA/Signal peptidase"/>
    <property type="match status" value="1"/>
</dbReference>
<dbReference type="EMBL" id="CP089983">
    <property type="protein sequence ID" value="WXB04090.1"/>
    <property type="molecule type" value="Genomic_DNA"/>
</dbReference>
<comment type="caution">
    <text evidence="3">Lacks conserved residue(s) required for the propagation of feature annotation.</text>
</comment>
<dbReference type="PANTHER" id="PTHR43390:SF1">
    <property type="entry name" value="CHLOROPLAST PROCESSING PEPTIDASE"/>
    <property type="match status" value="1"/>
</dbReference>
<keyword evidence="3" id="KW-0645">Protease</keyword>
<evidence type="ECO:0000256" key="2">
    <source>
        <dbReference type="ARBA" id="ARBA00019232"/>
    </source>
</evidence>
<dbReference type="InterPro" id="IPR036286">
    <property type="entry name" value="LexA/Signal_pep-like_sf"/>
</dbReference>
<comment type="subcellular location">
    <subcellularLocation>
        <location evidence="3">Membrane</location>
        <topology evidence="3">Single-pass type II membrane protein</topology>
    </subcellularLocation>
</comment>
<name>A0ABZ2L194_9BACT</name>
<keyword evidence="3" id="KW-1133">Transmembrane helix</keyword>
<dbReference type="Gene3D" id="2.10.109.10">
    <property type="entry name" value="Umud Fragment, subunit A"/>
    <property type="match status" value="1"/>
</dbReference>
<dbReference type="NCBIfam" id="TIGR02227">
    <property type="entry name" value="sigpep_I_bact"/>
    <property type="match status" value="1"/>
</dbReference>
<dbReference type="Pfam" id="PF10502">
    <property type="entry name" value="Peptidase_S26"/>
    <property type="match status" value="1"/>
</dbReference>